<dbReference type="Pfam" id="PF04073">
    <property type="entry name" value="tRNA_edit"/>
    <property type="match status" value="1"/>
</dbReference>
<evidence type="ECO:0000313" key="6">
    <source>
        <dbReference type="EMBL" id="KPV49884.1"/>
    </source>
</evidence>
<feature type="domain" description="YbaK/aminoacyl-tRNA synthetase-associated" evidence="5">
    <location>
        <begin position="32"/>
        <end position="146"/>
    </location>
</feature>
<sequence>MPNIKTNAVRTLDRAGIAYELREYSIDESDLSAERAAGKLGMAPETVFKTLITRGDRTGPVIACLPAGTELDLRALGEASGNKRVEMVPLKEVLDLTGYMRGAVTPLALKKPFPVFLDETAELWPIIGVSGGQRGLEILLAPADLIGVTGATLANIAR</sequence>
<evidence type="ECO:0000256" key="2">
    <source>
        <dbReference type="ARBA" id="ARBA00022917"/>
    </source>
</evidence>
<name>A0A0P9CVA0_9CHLR</name>
<evidence type="ECO:0000259" key="5">
    <source>
        <dbReference type="Pfam" id="PF04073"/>
    </source>
</evidence>
<dbReference type="AlphaFoldDB" id="A0A0P9CVA0"/>
<dbReference type="EMBL" id="LJCR01001693">
    <property type="protein sequence ID" value="KPV49884.1"/>
    <property type="molecule type" value="Genomic_DNA"/>
</dbReference>
<dbReference type="SUPFAM" id="SSF55826">
    <property type="entry name" value="YbaK/ProRS associated domain"/>
    <property type="match status" value="1"/>
</dbReference>
<dbReference type="InterPro" id="IPR036754">
    <property type="entry name" value="YbaK/aa-tRNA-synt-asso_dom_sf"/>
</dbReference>
<dbReference type="NCBIfam" id="TIGR00011">
    <property type="entry name" value="YbaK_EbsC"/>
    <property type="match status" value="1"/>
</dbReference>
<dbReference type="PANTHER" id="PTHR30411">
    <property type="entry name" value="CYTOPLASMIC PROTEIN"/>
    <property type="match status" value="1"/>
</dbReference>
<keyword evidence="7" id="KW-1185">Reference proteome</keyword>
<dbReference type="GO" id="GO:0002161">
    <property type="term" value="F:aminoacyl-tRNA deacylase activity"/>
    <property type="evidence" value="ECO:0007669"/>
    <property type="project" value="InterPro"/>
</dbReference>
<keyword evidence="3 4" id="KW-0456">Lyase</keyword>
<dbReference type="GO" id="GO:0016829">
    <property type="term" value="F:lyase activity"/>
    <property type="evidence" value="ECO:0007669"/>
    <property type="project" value="UniProtKB-KW"/>
</dbReference>
<comment type="caution">
    <text evidence="6">The sequence shown here is derived from an EMBL/GenBank/DDBJ whole genome shotgun (WGS) entry which is preliminary data.</text>
</comment>
<gene>
    <name evidence="6" type="ORF">SE17_30105</name>
</gene>
<accession>A0A0P9CVA0</accession>
<evidence type="ECO:0000256" key="4">
    <source>
        <dbReference type="PIRNR" id="PIRNR006181"/>
    </source>
</evidence>
<dbReference type="Gene3D" id="3.90.960.10">
    <property type="entry name" value="YbaK/aminoacyl-tRNA synthetase-associated domain"/>
    <property type="match status" value="1"/>
</dbReference>
<dbReference type="InterPro" id="IPR007214">
    <property type="entry name" value="YbaK/aa-tRNA-synth-assoc-dom"/>
</dbReference>
<dbReference type="InterPro" id="IPR004369">
    <property type="entry name" value="Prolyl-tRNA_editing_YbaK/EbsC"/>
</dbReference>
<evidence type="ECO:0000313" key="7">
    <source>
        <dbReference type="Proteomes" id="UP000050509"/>
    </source>
</evidence>
<dbReference type="PIRSF" id="PIRSF006181">
    <property type="entry name" value="EbsC_YbaK"/>
    <property type="match status" value="1"/>
</dbReference>
<dbReference type="GO" id="GO:0006412">
    <property type="term" value="P:translation"/>
    <property type="evidence" value="ECO:0007669"/>
    <property type="project" value="UniProtKB-KW"/>
</dbReference>
<dbReference type="EC" id="4.2.-.-" evidence="4"/>
<proteinExistence type="inferred from homology"/>
<organism evidence="6 7">
    <name type="scientific">Kouleothrix aurantiaca</name>
    <dbReference type="NCBI Taxonomy" id="186479"/>
    <lineage>
        <taxon>Bacteria</taxon>
        <taxon>Bacillati</taxon>
        <taxon>Chloroflexota</taxon>
        <taxon>Chloroflexia</taxon>
        <taxon>Chloroflexales</taxon>
        <taxon>Roseiflexineae</taxon>
        <taxon>Roseiflexaceae</taxon>
        <taxon>Kouleothrix</taxon>
    </lineage>
</organism>
<dbReference type="CDD" id="cd00002">
    <property type="entry name" value="YbaK_deacylase"/>
    <property type="match status" value="1"/>
</dbReference>
<dbReference type="Proteomes" id="UP000050509">
    <property type="component" value="Unassembled WGS sequence"/>
</dbReference>
<protein>
    <recommendedName>
        <fullName evidence="4">Cys-tRNA(Pro)/Cys-tRNA(Cys) deacylase</fullName>
        <ecNumber evidence="4">4.2.-.-</ecNumber>
    </recommendedName>
</protein>
<comment type="similarity">
    <text evidence="1 4">Belongs to the prolyl-tRNA editing family. YbaK/EbsC subfamily.</text>
</comment>
<reference evidence="6 7" key="1">
    <citation type="submission" date="2015-09" db="EMBL/GenBank/DDBJ databases">
        <title>Draft genome sequence of Kouleothrix aurantiaca JCM 19913.</title>
        <authorList>
            <person name="Hemp J."/>
        </authorList>
    </citation>
    <scope>NUCLEOTIDE SEQUENCE [LARGE SCALE GENOMIC DNA]</scope>
    <source>
        <strain evidence="6 7">COM-B</strain>
    </source>
</reference>
<dbReference type="PANTHER" id="PTHR30411:SF0">
    <property type="entry name" value="CYS-TRNA(PRO)_CYS-TRNA(CYS) DEACYLASE YBAK"/>
    <property type="match status" value="1"/>
</dbReference>
<evidence type="ECO:0000256" key="3">
    <source>
        <dbReference type="ARBA" id="ARBA00023239"/>
    </source>
</evidence>
<keyword evidence="2 4" id="KW-0648">Protein biosynthesis</keyword>
<evidence type="ECO:0000256" key="1">
    <source>
        <dbReference type="ARBA" id="ARBA00009798"/>
    </source>
</evidence>